<dbReference type="SMART" id="SM00382">
    <property type="entry name" value="AAA"/>
    <property type="match status" value="1"/>
</dbReference>
<keyword evidence="4" id="KW-0235">DNA replication</keyword>
<evidence type="ECO:0000313" key="9">
    <source>
        <dbReference type="Proteomes" id="UP000252517"/>
    </source>
</evidence>
<dbReference type="PANTHER" id="PTHR13779:SF7">
    <property type="entry name" value="ATPASE WRNIP1"/>
    <property type="match status" value="1"/>
</dbReference>
<proteinExistence type="inferred from homology"/>
<dbReference type="CDD" id="cd18139">
    <property type="entry name" value="HLD_clamp_RarA"/>
    <property type="match status" value="1"/>
</dbReference>
<dbReference type="FunFam" id="3.40.50.300:FF:000137">
    <property type="entry name" value="Replication-associated recombination protein A"/>
    <property type="match status" value="1"/>
</dbReference>
<dbReference type="Proteomes" id="UP000252517">
    <property type="component" value="Unassembled WGS sequence"/>
</dbReference>
<dbReference type="GO" id="GO:0017116">
    <property type="term" value="F:single-stranded DNA helicase activity"/>
    <property type="evidence" value="ECO:0007669"/>
    <property type="project" value="TreeGrafter"/>
</dbReference>
<gene>
    <name evidence="8" type="ORF">TH25_11415</name>
</gene>
<dbReference type="GO" id="GO:0016887">
    <property type="term" value="F:ATP hydrolysis activity"/>
    <property type="evidence" value="ECO:0007669"/>
    <property type="project" value="InterPro"/>
</dbReference>
<evidence type="ECO:0000256" key="6">
    <source>
        <dbReference type="ARBA" id="ARBA00022840"/>
    </source>
</evidence>
<dbReference type="Gene3D" id="1.20.272.10">
    <property type="match status" value="1"/>
</dbReference>
<dbReference type="Pfam" id="PF00004">
    <property type="entry name" value="AAA"/>
    <property type="match status" value="1"/>
</dbReference>
<dbReference type="Pfam" id="PF16193">
    <property type="entry name" value="AAA_assoc_2"/>
    <property type="match status" value="1"/>
</dbReference>
<feature type="domain" description="AAA+ ATPase" evidence="7">
    <location>
        <begin position="46"/>
        <end position="162"/>
    </location>
</feature>
<dbReference type="STRING" id="502049.TH15_21710"/>
<dbReference type="InterPro" id="IPR027417">
    <property type="entry name" value="P-loop_NTPase"/>
</dbReference>
<evidence type="ECO:0000256" key="4">
    <source>
        <dbReference type="ARBA" id="ARBA00022705"/>
    </source>
</evidence>
<comment type="function">
    <text evidence="1">DNA-dependent ATPase that plays important roles in cellular responses to stalled DNA replication processes.</text>
</comment>
<evidence type="ECO:0000256" key="2">
    <source>
        <dbReference type="ARBA" id="ARBA00008959"/>
    </source>
</evidence>
<dbReference type="PANTHER" id="PTHR13779">
    <property type="entry name" value="WERNER HELICASE-INTERACTING PROTEIN 1 FAMILY MEMBER"/>
    <property type="match status" value="1"/>
</dbReference>
<dbReference type="InterPro" id="IPR021886">
    <property type="entry name" value="MgsA_C"/>
</dbReference>
<dbReference type="GO" id="GO:0000731">
    <property type="term" value="P:DNA synthesis involved in DNA repair"/>
    <property type="evidence" value="ECO:0007669"/>
    <property type="project" value="TreeGrafter"/>
</dbReference>
<accession>A0A367XBR9</accession>
<comment type="similarity">
    <text evidence="2">Belongs to the AAA ATPase family. RarA/MGS1/WRNIP1 subfamily.</text>
</comment>
<dbReference type="FunFam" id="1.20.272.10:FF:000001">
    <property type="entry name" value="Putative AAA family ATPase"/>
    <property type="match status" value="1"/>
</dbReference>
<dbReference type="InterPro" id="IPR003593">
    <property type="entry name" value="AAA+_ATPase"/>
</dbReference>
<name>A0A367XBR9_9PROT</name>
<dbReference type="SUPFAM" id="SSF48019">
    <property type="entry name" value="post-AAA+ oligomerization domain-like"/>
    <property type="match status" value="1"/>
</dbReference>
<keyword evidence="6" id="KW-0067">ATP-binding</keyword>
<dbReference type="Gene3D" id="3.40.50.300">
    <property type="entry name" value="P-loop containing nucleotide triphosphate hydrolases"/>
    <property type="match status" value="1"/>
</dbReference>
<dbReference type="Gene3D" id="1.10.3710.10">
    <property type="entry name" value="DNA polymerase III clamp loader subunits, C-terminal domain"/>
    <property type="match status" value="1"/>
</dbReference>
<dbReference type="FunFam" id="1.10.3710.10:FF:000004">
    <property type="entry name" value="Putative ATPase, AAA family"/>
    <property type="match status" value="1"/>
</dbReference>
<evidence type="ECO:0000256" key="5">
    <source>
        <dbReference type="ARBA" id="ARBA00022741"/>
    </source>
</evidence>
<dbReference type="CDD" id="cd00009">
    <property type="entry name" value="AAA"/>
    <property type="match status" value="1"/>
</dbReference>
<dbReference type="GO" id="GO:0008047">
    <property type="term" value="F:enzyme activator activity"/>
    <property type="evidence" value="ECO:0007669"/>
    <property type="project" value="TreeGrafter"/>
</dbReference>
<sequence length="436" mass="48740">MVSLFESQVARPLADRLRPRKLTEIVGQDHLFGDDGPLTRMTQTGRVPSVILWGPPGCGKTTLARLMADIADMAFEPLSAIFSGVADLRKVFDRARGRRATGASTLLFVDEIHRFNKAQQDSFLPYVEDGTITLIGATTENPSFELNAALLSRCQVLVLKRLDDPALEELLKRSESEMGFDLPVTAEARTTLRAMADGDGRYLLNMAEELFMLPASDDGPLGVAELSRVIQKRMPIYDKGDDSHYNLISALHKSVRGSDPDAALYWYNRMLMGGEDPKYVARRLLRMAIEDIGLADPQAQQICLGAWQTYERLGSPEGELALAQAVIYLALAPKSNAGYNAYNHSARVARDTGSLAPPAHILNAPTKLMKDIGYGQGYAYDHDQEDGFSGQNYFPDGMRRQQFYDPVERGFERDLRKRVDYFAKLRRERQKRTPDE</sequence>
<dbReference type="InterPro" id="IPR051314">
    <property type="entry name" value="AAA_ATPase_RarA/MGS1/WRNIP1"/>
</dbReference>
<dbReference type="GO" id="GO:0006261">
    <property type="term" value="P:DNA-templated DNA replication"/>
    <property type="evidence" value="ECO:0007669"/>
    <property type="project" value="TreeGrafter"/>
</dbReference>
<dbReference type="EMBL" id="JPWH01000008">
    <property type="protein sequence ID" value="RCK50221.1"/>
    <property type="molecule type" value="Genomic_DNA"/>
</dbReference>
<dbReference type="GO" id="GO:0005524">
    <property type="term" value="F:ATP binding"/>
    <property type="evidence" value="ECO:0007669"/>
    <property type="project" value="UniProtKB-KW"/>
</dbReference>
<evidence type="ECO:0000256" key="3">
    <source>
        <dbReference type="ARBA" id="ARBA00020776"/>
    </source>
</evidence>
<dbReference type="Pfam" id="PF12002">
    <property type="entry name" value="MgsA_C"/>
    <property type="match status" value="1"/>
</dbReference>
<reference evidence="8 9" key="1">
    <citation type="submission" date="2014-07" db="EMBL/GenBank/DDBJ databases">
        <title>Draft genome sequence of Thalassospira profundimaris S25-3-2.</title>
        <authorList>
            <person name="Lai Q."/>
            <person name="Shao Z."/>
        </authorList>
    </citation>
    <scope>NUCLEOTIDE SEQUENCE [LARGE SCALE GENOMIC DNA]</scope>
    <source>
        <strain evidence="8 9">S25-3-2</strain>
    </source>
</reference>
<evidence type="ECO:0000259" key="7">
    <source>
        <dbReference type="SMART" id="SM00382"/>
    </source>
</evidence>
<evidence type="ECO:0000256" key="1">
    <source>
        <dbReference type="ARBA" id="ARBA00002393"/>
    </source>
</evidence>
<keyword evidence="5" id="KW-0547">Nucleotide-binding</keyword>
<dbReference type="InterPro" id="IPR032423">
    <property type="entry name" value="AAA_assoc_2"/>
</dbReference>
<protein>
    <recommendedName>
        <fullName evidence="3">Replication-associated recombination protein A</fullName>
    </recommendedName>
</protein>
<dbReference type="GO" id="GO:0003677">
    <property type="term" value="F:DNA binding"/>
    <property type="evidence" value="ECO:0007669"/>
    <property type="project" value="InterPro"/>
</dbReference>
<organism evidence="8 9">
    <name type="scientific">Thalassospira profundimaris</name>
    <dbReference type="NCBI Taxonomy" id="502049"/>
    <lineage>
        <taxon>Bacteria</taxon>
        <taxon>Pseudomonadati</taxon>
        <taxon>Pseudomonadota</taxon>
        <taxon>Alphaproteobacteria</taxon>
        <taxon>Rhodospirillales</taxon>
        <taxon>Thalassospiraceae</taxon>
        <taxon>Thalassospira</taxon>
    </lineage>
</organism>
<dbReference type="AlphaFoldDB" id="A0A367XBR9"/>
<dbReference type="RefSeq" id="WP_114088593.1">
    <property type="nucleotide sequence ID" value="NZ_JPWH01000008.1"/>
</dbReference>
<evidence type="ECO:0000313" key="8">
    <source>
        <dbReference type="EMBL" id="RCK50221.1"/>
    </source>
</evidence>
<dbReference type="InterPro" id="IPR003959">
    <property type="entry name" value="ATPase_AAA_core"/>
</dbReference>
<dbReference type="InterPro" id="IPR008921">
    <property type="entry name" value="DNA_pol3_clamp-load_cplx_C"/>
</dbReference>
<dbReference type="SUPFAM" id="SSF52540">
    <property type="entry name" value="P-loop containing nucleoside triphosphate hydrolases"/>
    <property type="match status" value="1"/>
</dbReference>
<dbReference type="OrthoDB" id="9778364at2"/>
<comment type="caution">
    <text evidence="8">The sequence shown here is derived from an EMBL/GenBank/DDBJ whole genome shotgun (WGS) entry which is preliminary data.</text>
</comment>